<keyword evidence="3 4" id="KW-0998">Cell outer membrane</keyword>
<feature type="domain" description="Outer membrane protein assembly factor BamE" evidence="5">
    <location>
        <begin position="36"/>
        <end position="103"/>
    </location>
</feature>
<evidence type="ECO:0000256" key="2">
    <source>
        <dbReference type="ARBA" id="ARBA00023136"/>
    </source>
</evidence>
<evidence type="ECO:0000256" key="3">
    <source>
        <dbReference type="ARBA" id="ARBA00023237"/>
    </source>
</evidence>
<evidence type="ECO:0000313" key="6">
    <source>
        <dbReference type="EMBL" id="EXI77934.1"/>
    </source>
</evidence>
<name>A0A011QGJ1_9PROT</name>
<dbReference type="HAMAP" id="MF_00925">
    <property type="entry name" value="OM_assembly_BamE"/>
    <property type="match status" value="1"/>
</dbReference>
<dbReference type="GO" id="GO:0030674">
    <property type="term" value="F:protein-macromolecule adaptor activity"/>
    <property type="evidence" value="ECO:0007669"/>
    <property type="project" value="TreeGrafter"/>
</dbReference>
<keyword evidence="4" id="KW-0449">Lipoprotein</keyword>
<dbReference type="PANTHER" id="PTHR37482">
    <property type="entry name" value="OUTER MEMBRANE PROTEIN ASSEMBLY FACTOR BAME"/>
    <property type="match status" value="1"/>
</dbReference>
<comment type="function">
    <text evidence="4">Part of the outer membrane protein assembly complex, which is involved in assembly and insertion of beta-barrel proteins into the outer membrane.</text>
</comment>
<dbReference type="InterPro" id="IPR007450">
    <property type="entry name" value="BamE_dom"/>
</dbReference>
<keyword evidence="4" id="KW-0564">Palmitate</keyword>
<gene>
    <name evidence="4 6" type="primary">bamE</name>
    <name evidence="6" type="ORF">AW10_03421</name>
</gene>
<dbReference type="PANTHER" id="PTHR37482:SF1">
    <property type="entry name" value="OUTER MEMBRANE PROTEIN ASSEMBLY FACTOR BAME"/>
    <property type="match status" value="1"/>
</dbReference>
<evidence type="ECO:0000256" key="4">
    <source>
        <dbReference type="HAMAP-Rule" id="MF_00925"/>
    </source>
</evidence>
<organism evidence="6 7">
    <name type="scientific">Candidatus Accumulibacter appositus</name>
    <dbReference type="NCBI Taxonomy" id="1454003"/>
    <lineage>
        <taxon>Bacteria</taxon>
        <taxon>Pseudomonadati</taxon>
        <taxon>Pseudomonadota</taxon>
        <taxon>Betaproteobacteria</taxon>
        <taxon>Candidatus Accumulibacter</taxon>
    </lineage>
</organism>
<evidence type="ECO:0000256" key="1">
    <source>
        <dbReference type="ARBA" id="ARBA00022729"/>
    </source>
</evidence>
<proteinExistence type="inferred from homology"/>
<keyword evidence="2 4" id="KW-0472">Membrane</keyword>
<comment type="caution">
    <text evidence="6">The sequence shown here is derived from an EMBL/GenBank/DDBJ whole genome shotgun (WGS) entry which is preliminary data.</text>
</comment>
<dbReference type="PATRIC" id="fig|1454003.3.peg.3473"/>
<dbReference type="InterPro" id="IPR026592">
    <property type="entry name" value="BamE"/>
</dbReference>
<dbReference type="GO" id="GO:0043165">
    <property type="term" value="P:Gram-negative-bacterium-type cell outer membrane assembly"/>
    <property type="evidence" value="ECO:0007669"/>
    <property type="project" value="UniProtKB-UniRule"/>
</dbReference>
<dbReference type="GO" id="GO:0051205">
    <property type="term" value="P:protein insertion into membrane"/>
    <property type="evidence" value="ECO:0007669"/>
    <property type="project" value="UniProtKB-UniRule"/>
</dbReference>
<dbReference type="GO" id="GO:1990063">
    <property type="term" value="C:Bam protein complex"/>
    <property type="evidence" value="ECO:0007669"/>
    <property type="project" value="TreeGrafter"/>
</dbReference>
<comment type="subcellular location">
    <subcellularLocation>
        <location evidence="4">Cell outer membrane</location>
        <topology evidence="4">Lipid-anchor</topology>
    </subcellularLocation>
</comment>
<dbReference type="AlphaFoldDB" id="A0A011QGJ1"/>
<dbReference type="InterPro" id="IPR037873">
    <property type="entry name" value="BamE-like"/>
</dbReference>
<evidence type="ECO:0000259" key="5">
    <source>
        <dbReference type="Pfam" id="PF04355"/>
    </source>
</evidence>
<dbReference type="EMBL" id="JEMX01000087">
    <property type="protein sequence ID" value="EXI77934.1"/>
    <property type="molecule type" value="Genomic_DNA"/>
</dbReference>
<comment type="similarity">
    <text evidence="4">Belongs to the BamE family.</text>
</comment>
<reference evidence="6 7" key="1">
    <citation type="submission" date="2014-02" db="EMBL/GenBank/DDBJ databases">
        <title>Expanding our view of genomic diversity in Candidatus Accumulibacter clades.</title>
        <authorList>
            <person name="Skennerton C.T."/>
            <person name="Barr J.J."/>
            <person name="Slater F.R."/>
            <person name="Bond P.L."/>
            <person name="Tyson G.W."/>
        </authorList>
    </citation>
    <scope>NUCLEOTIDE SEQUENCE [LARGE SCALE GENOMIC DNA]</scope>
    <source>
        <strain evidence="7">BA-92</strain>
    </source>
</reference>
<accession>A0A011QGJ1</accession>
<protein>
    <recommendedName>
        <fullName evidence="4">Outer membrane protein assembly factor BamE</fullName>
    </recommendedName>
</protein>
<keyword evidence="1 4" id="KW-0732">Signal</keyword>
<dbReference type="STRING" id="1454003.AW10_03421"/>
<dbReference type="Gene3D" id="3.30.1450.10">
    <property type="match status" value="1"/>
</dbReference>
<comment type="subunit">
    <text evidence="4">Part of the Bam complex.</text>
</comment>
<dbReference type="Proteomes" id="UP000021816">
    <property type="component" value="Unassembled WGS sequence"/>
</dbReference>
<sequence length="160" mass="17734">MIFPRFVTTVLVVCALSACSEVPHIVTEYRIDVQQGNVLTQDMVSQLRPGLSKDQVRFILGTPVLIDMFHANRWDYFYWMKKGNSSKAETRRFVVFFDDDGKLVRVAGDVAAAEPTDGVVLPETRIREIDLGSLPADGSATLPPPDEPGFFGKMLDSVGL</sequence>
<evidence type="ECO:0000313" key="7">
    <source>
        <dbReference type="Proteomes" id="UP000021816"/>
    </source>
</evidence>
<dbReference type="PROSITE" id="PS51257">
    <property type="entry name" value="PROKAR_LIPOPROTEIN"/>
    <property type="match status" value="1"/>
</dbReference>
<dbReference type="Pfam" id="PF04355">
    <property type="entry name" value="BamE"/>
    <property type="match status" value="1"/>
</dbReference>